<dbReference type="EMBL" id="VIGI01000008">
    <property type="protein sequence ID" value="KAB8297146.1"/>
    <property type="molecule type" value="Genomic_DNA"/>
</dbReference>
<sequence>MTASNHEKDEERINLEALLAELLKLSLELFDLGKDRLEKLIQRELATEKRSVADRLELTVSAGQYRVEVRSKTSFKKDNFITDARACATERKAEVTLELENIKNKISQTLGFEKLLAQEKNSMAREDDDLEKKVGLLQVIAPHSLAVRERFFEGGKSKLV</sequence>
<gene>
    <name evidence="1" type="ORF">EYC80_002527</name>
</gene>
<reference evidence="1 2" key="1">
    <citation type="submission" date="2019-06" db="EMBL/GenBank/DDBJ databases">
        <title>Genome Sequence of the Brown Rot Fungal Pathogen Monilinia laxa.</title>
        <authorList>
            <person name="De Miccolis Angelini R.M."/>
            <person name="Landi L."/>
            <person name="Abate D."/>
            <person name="Pollastro S."/>
            <person name="Romanazzi G."/>
            <person name="Faretra F."/>
        </authorList>
    </citation>
    <scope>NUCLEOTIDE SEQUENCE [LARGE SCALE GENOMIC DNA]</scope>
    <source>
        <strain evidence="1 2">Mlax316</strain>
    </source>
</reference>
<organism evidence="1 2">
    <name type="scientific">Monilinia laxa</name>
    <name type="common">Brown rot fungus</name>
    <name type="synonym">Sclerotinia laxa</name>
    <dbReference type="NCBI Taxonomy" id="61186"/>
    <lineage>
        <taxon>Eukaryota</taxon>
        <taxon>Fungi</taxon>
        <taxon>Dikarya</taxon>
        <taxon>Ascomycota</taxon>
        <taxon>Pezizomycotina</taxon>
        <taxon>Leotiomycetes</taxon>
        <taxon>Helotiales</taxon>
        <taxon>Sclerotiniaceae</taxon>
        <taxon>Monilinia</taxon>
    </lineage>
</organism>
<keyword evidence="2" id="KW-1185">Reference proteome</keyword>
<evidence type="ECO:0000313" key="1">
    <source>
        <dbReference type="EMBL" id="KAB8297146.1"/>
    </source>
</evidence>
<dbReference type="AlphaFoldDB" id="A0A5N6K462"/>
<name>A0A5N6K462_MONLA</name>
<accession>A0A5N6K462</accession>
<comment type="caution">
    <text evidence="1">The sequence shown here is derived from an EMBL/GenBank/DDBJ whole genome shotgun (WGS) entry which is preliminary data.</text>
</comment>
<dbReference type="Proteomes" id="UP000326757">
    <property type="component" value="Unassembled WGS sequence"/>
</dbReference>
<proteinExistence type="predicted"/>
<protein>
    <submittedName>
        <fullName evidence="1">Uncharacterized protein</fullName>
    </submittedName>
</protein>
<evidence type="ECO:0000313" key="2">
    <source>
        <dbReference type="Proteomes" id="UP000326757"/>
    </source>
</evidence>